<dbReference type="EMBL" id="CP025057">
    <property type="protein sequence ID" value="AUB31767.1"/>
    <property type="molecule type" value="Genomic_DNA"/>
</dbReference>
<gene>
    <name evidence="2" type="ORF">SFLOR_v1c07190</name>
</gene>
<reference evidence="2 3" key="1">
    <citation type="submission" date="2017-12" db="EMBL/GenBank/DDBJ databases">
        <title>Complete genome sequence of Spiroplasma floricola 23-6 (ATCC 29989).</title>
        <authorList>
            <person name="Tsai Y.-M."/>
            <person name="Wu P.-S."/>
            <person name="Lo W.-S."/>
            <person name="Kuo C.-H."/>
        </authorList>
    </citation>
    <scope>NUCLEOTIDE SEQUENCE [LARGE SCALE GENOMIC DNA]</scope>
    <source>
        <strain evidence="2 3">23-6</strain>
    </source>
</reference>
<dbReference type="KEGG" id="sfz:SFLOR_v1c07190"/>
<dbReference type="GO" id="GO:0016020">
    <property type="term" value="C:membrane"/>
    <property type="evidence" value="ECO:0007669"/>
    <property type="project" value="InterPro"/>
</dbReference>
<dbReference type="Proteomes" id="UP000231823">
    <property type="component" value="Chromosome"/>
</dbReference>
<proteinExistence type="predicted"/>
<name>A0A2K8SE76_9MOLU</name>
<keyword evidence="1" id="KW-1133">Transmembrane helix</keyword>
<accession>A0A2K8SE76</accession>
<evidence type="ECO:0000256" key="1">
    <source>
        <dbReference type="SAM" id="Phobius"/>
    </source>
</evidence>
<dbReference type="InterPro" id="IPR008523">
    <property type="entry name" value="DUF805"/>
</dbReference>
<sequence>MDYGLELLILVTNCRYNENDLNIKKIDRRAFRDFFSFNMFKIIVISLCIFGIYDTIKFKKESLLIFTSVILGFTTISLIINCLVLTKNLFNILKREDINKPKWLFISLSFFPILNFIALVIFYIVFQKSLRKKDYKFISLNRNPQNPEW</sequence>
<dbReference type="Pfam" id="PF05656">
    <property type="entry name" value="DUF805"/>
    <property type="match status" value="1"/>
</dbReference>
<evidence type="ECO:0000313" key="2">
    <source>
        <dbReference type="EMBL" id="AUB31767.1"/>
    </source>
</evidence>
<feature type="transmembrane region" description="Helical" evidence="1">
    <location>
        <begin position="63"/>
        <end position="86"/>
    </location>
</feature>
<keyword evidence="1" id="KW-0472">Membrane</keyword>
<feature type="transmembrane region" description="Helical" evidence="1">
    <location>
        <begin position="34"/>
        <end position="56"/>
    </location>
</feature>
<feature type="transmembrane region" description="Helical" evidence="1">
    <location>
        <begin position="106"/>
        <end position="126"/>
    </location>
</feature>
<evidence type="ECO:0008006" key="4">
    <source>
        <dbReference type="Google" id="ProtNLM"/>
    </source>
</evidence>
<keyword evidence="1" id="KW-0812">Transmembrane</keyword>
<keyword evidence="3" id="KW-1185">Reference proteome</keyword>
<protein>
    <recommendedName>
        <fullName evidence="4">DUF805 domain-containing protein</fullName>
    </recommendedName>
</protein>
<dbReference type="AlphaFoldDB" id="A0A2K8SE76"/>
<organism evidence="2 3">
    <name type="scientific">Spiroplasma floricola 23-6</name>
    <dbReference type="NCBI Taxonomy" id="1336749"/>
    <lineage>
        <taxon>Bacteria</taxon>
        <taxon>Bacillati</taxon>
        <taxon>Mycoplasmatota</taxon>
        <taxon>Mollicutes</taxon>
        <taxon>Entomoplasmatales</taxon>
        <taxon>Spiroplasmataceae</taxon>
        <taxon>Spiroplasma</taxon>
    </lineage>
</organism>
<evidence type="ECO:0000313" key="3">
    <source>
        <dbReference type="Proteomes" id="UP000231823"/>
    </source>
</evidence>
<dbReference type="RefSeq" id="WP_100916736.1">
    <property type="nucleotide sequence ID" value="NZ_CP025057.1"/>
</dbReference>